<keyword evidence="4" id="KW-1185">Reference proteome</keyword>
<name>A0A1I2FNM1_9BACT</name>
<protein>
    <submittedName>
        <fullName evidence="2">Lipocalin-like domain-containing protein</fullName>
    </submittedName>
    <submittedName>
        <fullName evidence="3">Lipocalin-like protein</fullName>
    </submittedName>
</protein>
<evidence type="ECO:0000259" key="1">
    <source>
        <dbReference type="Pfam" id="PF13924"/>
    </source>
</evidence>
<dbReference type="EMBL" id="SNWI01000001">
    <property type="protein sequence ID" value="TDO05249.1"/>
    <property type="molecule type" value="Genomic_DNA"/>
</dbReference>
<reference evidence="2 4" key="1">
    <citation type="submission" date="2016-10" db="EMBL/GenBank/DDBJ databases">
        <authorList>
            <person name="de Groot N.N."/>
        </authorList>
    </citation>
    <scope>NUCLEOTIDE SEQUENCE [LARGE SCALE GENOMIC DNA]</scope>
    <source>
        <strain evidence="2 4">CGMCC 1.9156</strain>
    </source>
</reference>
<feature type="domain" description="Lipocalin-like" evidence="1">
    <location>
        <begin position="60"/>
        <end position="126"/>
    </location>
</feature>
<dbReference type="Pfam" id="PF13924">
    <property type="entry name" value="Lipocalin_5"/>
    <property type="match status" value="2"/>
</dbReference>
<sequence length="137" mass="15676">MSSIVEGTWKVLSFEVQKENGEVVLPFGEKVIGYINYTPSGHFSIQYMPSKQDASDLKGVSYFGKYEYNREKDYIVHHVEGSLFPNSEGLDKIRHARLRGKSLKLTCPPMNWEDDEKAVATINFEKQEELPPVTVNF</sequence>
<dbReference type="RefSeq" id="WP_093919185.1">
    <property type="nucleotide sequence ID" value="NZ_FONW01000002.1"/>
</dbReference>
<dbReference type="Proteomes" id="UP000294848">
    <property type="component" value="Unassembled WGS sequence"/>
</dbReference>
<feature type="domain" description="Lipocalin-like" evidence="1">
    <location>
        <begin position="7"/>
        <end position="52"/>
    </location>
</feature>
<dbReference type="InterPro" id="IPR024311">
    <property type="entry name" value="Lipocalin-like"/>
</dbReference>
<organism evidence="2 4">
    <name type="scientific">Sunxiuqinia elliptica</name>
    <dbReference type="NCBI Taxonomy" id="655355"/>
    <lineage>
        <taxon>Bacteria</taxon>
        <taxon>Pseudomonadati</taxon>
        <taxon>Bacteroidota</taxon>
        <taxon>Bacteroidia</taxon>
        <taxon>Marinilabiliales</taxon>
        <taxon>Prolixibacteraceae</taxon>
        <taxon>Sunxiuqinia</taxon>
    </lineage>
</organism>
<evidence type="ECO:0000313" key="5">
    <source>
        <dbReference type="Proteomes" id="UP000294848"/>
    </source>
</evidence>
<reference evidence="3 5" key="2">
    <citation type="submission" date="2019-03" db="EMBL/GenBank/DDBJ databases">
        <title>Freshwater and sediment microbial communities from various areas in North America, analyzing microbe dynamics in response to fracking.</title>
        <authorList>
            <person name="Lamendella R."/>
        </authorList>
    </citation>
    <scope>NUCLEOTIDE SEQUENCE [LARGE SCALE GENOMIC DNA]</scope>
    <source>
        <strain evidence="3 5">114D</strain>
    </source>
</reference>
<dbReference type="STRING" id="655355.SAMN05216283_102538"/>
<accession>A0A1I2FNM1</accession>
<evidence type="ECO:0000313" key="4">
    <source>
        <dbReference type="Proteomes" id="UP000198964"/>
    </source>
</evidence>
<proteinExistence type="predicted"/>
<dbReference type="OrthoDB" id="118834at2"/>
<gene>
    <name evidence="3" type="ORF">DET52_101605</name>
    <name evidence="2" type="ORF">SAMN05216283_102538</name>
</gene>
<dbReference type="Proteomes" id="UP000198964">
    <property type="component" value="Unassembled WGS sequence"/>
</dbReference>
<evidence type="ECO:0000313" key="2">
    <source>
        <dbReference type="EMBL" id="SFF06347.1"/>
    </source>
</evidence>
<dbReference type="EMBL" id="FONW01000002">
    <property type="protein sequence ID" value="SFF06347.1"/>
    <property type="molecule type" value="Genomic_DNA"/>
</dbReference>
<evidence type="ECO:0000313" key="3">
    <source>
        <dbReference type="EMBL" id="TDO05249.1"/>
    </source>
</evidence>
<dbReference type="AlphaFoldDB" id="A0A1I2FNM1"/>